<dbReference type="AlphaFoldDB" id="A0A645CWU4"/>
<sequence length="178" mass="18773">MKKLVSIILCVLMLALSCSSLAENALTFDPAVVEQMGLTGEFVALEDFGLQFYLPSVMAAAEVTQEQAEQGTYALFMTADGNSMMSIGYGPVADAQGKAIADLSALAELYTASGAQNVEAGELNGLPCLGYDLTEAGVRGIAFLMEDGAQLTFNFAPMTDENYQAVAMVILSSIMPLE</sequence>
<accession>A0A645CWU4</accession>
<gene>
    <name evidence="1" type="ORF">SDC9_128432</name>
</gene>
<protein>
    <submittedName>
        <fullName evidence="1">Uncharacterized protein</fullName>
    </submittedName>
</protein>
<organism evidence="1">
    <name type="scientific">bioreactor metagenome</name>
    <dbReference type="NCBI Taxonomy" id="1076179"/>
    <lineage>
        <taxon>unclassified sequences</taxon>
        <taxon>metagenomes</taxon>
        <taxon>ecological metagenomes</taxon>
    </lineage>
</organism>
<evidence type="ECO:0000313" key="1">
    <source>
        <dbReference type="EMBL" id="MPM81379.1"/>
    </source>
</evidence>
<comment type="caution">
    <text evidence="1">The sequence shown here is derived from an EMBL/GenBank/DDBJ whole genome shotgun (WGS) entry which is preliminary data.</text>
</comment>
<reference evidence="1" key="1">
    <citation type="submission" date="2019-08" db="EMBL/GenBank/DDBJ databases">
        <authorList>
            <person name="Kucharzyk K."/>
            <person name="Murdoch R.W."/>
            <person name="Higgins S."/>
            <person name="Loffler F."/>
        </authorList>
    </citation>
    <scope>NUCLEOTIDE SEQUENCE</scope>
</reference>
<name>A0A645CWU4_9ZZZZ</name>
<dbReference type="PROSITE" id="PS51257">
    <property type="entry name" value="PROKAR_LIPOPROTEIN"/>
    <property type="match status" value="1"/>
</dbReference>
<dbReference type="EMBL" id="VSSQ01030739">
    <property type="protein sequence ID" value="MPM81379.1"/>
    <property type="molecule type" value="Genomic_DNA"/>
</dbReference>
<proteinExistence type="predicted"/>